<name>A0AC35U8H5_9BILA</name>
<dbReference type="Proteomes" id="UP000095286">
    <property type="component" value="Unplaced"/>
</dbReference>
<sequence length="324" mass="37236">MNETECFAKEPIMAKPLIMPNLDDYKDRILSLEAELANLHNVLKEKQNKCNQLEELQKNVDSEVQELTEQLFQEAYRMVNSAEEKRMQAEILLEQSQLKVLTLNNEVEALKSIIKTIQDSKASKMRQKDSLPTSSSTPSLSSCPNFDSDSHILHIIDPTIHHAFIQWRQNMCLDTNSTFLKTIITEDVNPCLSFANSKISIKIYAAIISNVMDMEACSDENGLLRKCALINVEMPCPFKLRLSPEQDWMYISILARNRIAAVCDFFTYLRYLIKGIVKSSVTSVYKEIIHLRKNMMMARLGLQFVSQIIHSNKVKNKEYNISYV</sequence>
<accession>A0AC35U8H5</accession>
<evidence type="ECO:0000313" key="1">
    <source>
        <dbReference type="Proteomes" id="UP000095286"/>
    </source>
</evidence>
<reference evidence="2" key="1">
    <citation type="submission" date="2016-11" db="UniProtKB">
        <authorList>
            <consortium name="WormBaseParasite"/>
        </authorList>
    </citation>
    <scope>IDENTIFICATION</scope>
    <source>
        <strain evidence="2">KR3021</strain>
    </source>
</reference>
<dbReference type="WBParaSite" id="RSKR_0000855500.1">
    <property type="protein sequence ID" value="RSKR_0000855500.1"/>
    <property type="gene ID" value="RSKR_0000855500"/>
</dbReference>
<proteinExistence type="predicted"/>
<evidence type="ECO:0000313" key="2">
    <source>
        <dbReference type="WBParaSite" id="RSKR_0000855500.1"/>
    </source>
</evidence>
<protein>
    <submittedName>
        <fullName evidence="2">Sec2p domain-containing protein</fullName>
    </submittedName>
</protein>
<organism evidence="1 2">
    <name type="scientific">Rhabditophanes sp. KR3021</name>
    <dbReference type="NCBI Taxonomy" id="114890"/>
    <lineage>
        <taxon>Eukaryota</taxon>
        <taxon>Metazoa</taxon>
        <taxon>Ecdysozoa</taxon>
        <taxon>Nematoda</taxon>
        <taxon>Chromadorea</taxon>
        <taxon>Rhabditida</taxon>
        <taxon>Tylenchina</taxon>
        <taxon>Panagrolaimomorpha</taxon>
        <taxon>Strongyloidoidea</taxon>
        <taxon>Alloionematidae</taxon>
        <taxon>Rhabditophanes</taxon>
    </lineage>
</organism>